<feature type="region of interest" description="Disordered" evidence="5">
    <location>
        <begin position="1"/>
        <end position="21"/>
    </location>
</feature>
<dbReference type="Gene3D" id="3.40.50.300">
    <property type="entry name" value="P-loop containing nucleotide triphosphate hydrolases"/>
    <property type="match status" value="1"/>
</dbReference>
<evidence type="ECO:0000256" key="4">
    <source>
        <dbReference type="ARBA" id="ARBA00023251"/>
    </source>
</evidence>
<dbReference type="InterPro" id="IPR020568">
    <property type="entry name" value="Ribosomal_Su5_D2-typ_SF"/>
</dbReference>
<dbReference type="PANTHER" id="PTHR43261:SF1">
    <property type="entry name" value="RIBOSOME-RELEASING FACTOR 2, MITOCHONDRIAL"/>
    <property type="match status" value="1"/>
</dbReference>
<gene>
    <name evidence="7" type="ORF">SAMN05421834_13425</name>
</gene>
<dbReference type="InterPro" id="IPR027417">
    <property type="entry name" value="P-loop_NTPase"/>
</dbReference>
<evidence type="ECO:0000256" key="3">
    <source>
        <dbReference type="ARBA" id="ARBA00023134"/>
    </source>
</evidence>
<organism evidence="7 8">
    <name type="scientific">Halanaerobium kushneri</name>
    <dbReference type="NCBI Taxonomy" id="56779"/>
    <lineage>
        <taxon>Bacteria</taxon>
        <taxon>Bacillati</taxon>
        <taxon>Bacillota</taxon>
        <taxon>Clostridia</taxon>
        <taxon>Halanaerobiales</taxon>
        <taxon>Halanaerobiaceae</taxon>
        <taxon>Halanaerobium</taxon>
    </lineage>
</organism>
<reference evidence="8" key="1">
    <citation type="submission" date="2017-01" db="EMBL/GenBank/DDBJ databases">
        <authorList>
            <person name="Varghese N."/>
            <person name="Submissions S."/>
        </authorList>
    </citation>
    <scope>NUCLEOTIDE SEQUENCE [LARGE SCALE GENOMIC DNA]</scope>
    <source>
        <strain evidence="8">ATCC 700103</strain>
    </source>
</reference>
<dbReference type="GO" id="GO:0005525">
    <property type="term" value="F:GTP binding"/>
    <property type="evidence" value="ECO:0007669"/>
    <property type="project" value="UniProtKB-KW"/>
</dbReference>
<dbReference type="InterPro" id="IPR014721">
    <property type="entry name" value="Ribsml_uS5_D2-typ_fold_subgr"/>
</dbReference>
<dbReference type="SUPFAM" id="SSF54980">
    <property type="entry name" value="EF-G C-terminal domain-like"/>
    <property type="match status" value="2"/>
</dbReference>
<keyword evidence="8" id="KW-1185">Reference proteome</keyword>
<dbReference type="InterPro" id="IPR000795">
    <property type="entry name" value="T_Tr_GTP-bd_dom"/>
</dbReference>
<dbReference type="GO" id="GO:0046677">
    <property type="term" value="P:response to antibiotic"/>
    <property type="evidence" value="ECO:0007669"/>
    <property type="project" value="UniProtKB-KW"/>
</dbReference>
<sequence length="629" mass="71789">MYHSQTIKTKGRVDHQNSHLDTHPLEKKRGITIFTDQAILKYQGDKYFLLDTPGHIDFSPEMERTLKVLDYLIIIVSAVEGIEGHTERVWELAAEESLPVFFFINKCDRKGAGASRILTELKNDFSQDIFHIPALENEMPDSKLIEFSAERNEKLLKLYLAEKLDKEIFLQEIKKMIQQRKIFMAASGSALNDSGVKEFFGRLSLLTETFYQKKEEEQLQALLYKISHDQNQNRISHIKVLSGSLQVRDELEYQQNDRILKEKITEMRFYSGRSYQNTDQVKAGEIAGVLGLTEARVGTTFGKLDNQKNCKQQTALKTKVIYADKVNTRKLLEAFKILEAEDPSLNIAWNSKTKEIQVNVMGRVQLEILKSLVKQRFGYQIDFARPNIIYKETIKGKVKGYGHFEPLKHYAEVHLQIEAAPRNSGIIFENRASIDDLSKGLQNLIKQHILEKEHRGILTGSPLTDLKITLLTGRAHQKHTSGGDFKEATYRALRQGLEKANNLLLEPFYEFKIKVELNHLGRVISDIEKANGSFSSPVIDGDQAVIKGKAPAANFEDYPVRLRTFTGGRGIITLKFYGYDTCHNKLEVIDASSYDKNNDPEYPSSSIFCARGKGYTVSWDQVESEMHLL</sequence>
<dbReference type="STRING" id="56779.SAMN05421834_13425"/>
<dbReference type="Gene3D" id="3.30.70.870">
    <property type="entry name" value="Elongation Factor G (Translational Gtpase), domain 3"/>
    <property type="match status" value="1"/>
</dbReference>
<dbReference type="GO" id="GO:0032790">
    <property type="term" value="P:ribosome disassembly"/>
    <property type="evidence" value="ECO:0007669"/>
    <property type="project" value="TreeGrafter"/>
</dbReference>
<proteinExistence type="predicted"/>
<dbReference type="NCBIfam" id="TIGR00231">
    <property type="entry name" value="small_GTP"/>
    <property type="match status" value="1"/>
</dbReference>
<evidence type="ECO:0000256" key="2">
    <source>
        <dbReference type="ARBA" id="ARBA00022917"/>
    </source>
</evidence>
<dbReference type="GO" id="GO:0006412">
    <property type="term" value="P:translation"/>
    <property type="evidence" value="ECO:0007669"/>
    <property type="project" value="UniProtKB-KW"/>
</dbReference>
<feature type="domain" description="Tr-type G" evidence="6">
    <location>
        <begin position="1"/>
        <end position="211"/>
    </location>
</feature>
<dbReference type="SMART" id="SM00889">
    <property type="entry name" value="EFG_IV"/>
    <property type="match status" value="1"/>
</dbReference>
<evidence type="ECO:0000256" key="5">
    <source>
        <dbReference type="SAM" id="MobiDB-lite"/>
    </source>
</evidence>
<dbReference type="SUPFAM" id="SSF50447">
    <property type="entry name" value="Translation proteins"/>
    <property type="match status" value="1"/>
</dbReference>
<dbReference type="SMART" id="SM00838">
    <property type="entry name" value="EFG_C"/>
    <property type="match status" value="1"/>
</dbReference>
<keyword evidence="4" id="KW-0046">Antibiotic resistance</keyword>
<dbReference type="InterPro" id="IPR005517">
    <property type="entry name" value="Transl_elong_EFG/EF2_IV"/>
</dbReference>
<accession>A0A1N7BS36</accession>
<evidence type="ECO:0000259" key="6">
    <source>
        <dbReference type="PROSITE" id="PS51722"/>
    </source>
</evidence>
<keyword evidence="1" id="KW-0547">Nucleotide-binding</keyword>
<dbReference type="Pfam" id="PF00679">
    <property type="entry name" value="EFG_C"/>
    <property type="match status" value="1"/>
</dbReference>
<dbReference type="Gene3D" id="3.30.70.240">
    <property type="match status" value="1"/>
</dbReference>
<dbReference type="Pfam" id="PF03764">
    <property type="entry name" value="EFG_IV"/>
    <property type="match status" value="1"/>
</dbReference>
<dbReference type="CDD" id="cd03711">
    <property type="entry name" value="Tet_C"/>
    <property type="match status" value="1"/>
</dbReference>
<dbReference type="GO" id="GO:0003924">
    <property type="term" value="F:GTPase activity"/>
    <property type="evidence" value="ECO:0007669"/>
    <property type="project" value="InterPro"/>
</dbReference>
<dbReference type="PRINTS" id="PR01037">
    <property type="entry name" value="TCRTETOQM"/>
</dbReference>
<dbReference type="AlphaFoldDB" id="A0A1N7BS36"/>
<dbReference type="InterPro" id="IPR035647">
    <property type="entry name" value="EFG_III/V"/>
</dbReference>
<dbReference type="Pfam" id="PF14492">
    <property type="entry name" value="EFG_III"/>
    <property type="match status" value="1"/>
</dbReference>
<dbReference type="InterPro" id="IPR005225">
    <property type="entry name" value="Small_GTP-bd"/>
</dbReference>
<protein>
    <submittedName>
        <fullName evidence="7">Small GTP-binding protein domain-containing protein</fullName>
    </submittedName>
</protein>
<dbReference type="PANTHER" id="PTHR43261">
    <property type="entry name" value="TRANSLATION ELONGATION FACTOR G-RELATED"/>
    <property type="match status" value="1"/>
</dbReference>
<dbReference type="EMBL" id="FTNC01000034">
    <property type="protein sequence ID" value="SIR54187.1"/>
    <property type="molecule type" value="Genomic_DNA"/>
</dbReference>
<dbReference type="InterPro" id="IPR035650">
    <property type="entry name" value="Tet_C"/>
</dbReference>
<name>A0A1N7BS36_9FIRM</name>
<dbReference type="InterPro" id="IPR000640">
    <property type="entry name" value="EFG_V-like"/>
</dbReference>
<evidence type="ECO:0000313" key="8">
    <source>
        <dbReference type="Proteomes" id="UP000185669"/>
    </source>
</evidence>
<evidence type="ECO:0000313" key="7">
    <source>
        <dbReference type="EMBL" id="SIR54187.1"/>
    </source>
</evidence>
<dbReference type="SUPFAM" id="SSF52540">
    <property type="entry name" value="P-loop containing nucleoside triphosphate hydrolases"/>
    <property type="match status" value="1"/>
</dbReference>
<dbReference type="Proteomes" id="UP000185669">
    <property type="component" value="Unassembled WGS sequence"/>
</dbReference>
<dbReference type="Pfam" id="PF00009">
    <property type="entry name" value="GTP_EFTU"/>
    <property type="match status" value="1"/>
</dbReference>
<dbReference type="Gene3D" id="2.40.30.10">
    <property type="entry name" value="Translation factors"/>
    <property type="match status" value="1"/>
</dbReference>
<dbReference type="PROSITE" id="PS51722">
    <property type="entry name" value="G_TR_2"/>
    <property type="match status" value="1"/>
</dbReference>
<feature type="compositionally biased region" description="Basic and acidic residues" evidence="5">
    <location>
        <begin position="11"/>
        <end position="21"/>
    </location>
</feature>
<evidence type="ECO:0000256" key="1">
    <source>
        <dbReference type="ARBA" id="ARBA00022741"/>
    </source>
</evidence>
<dbReference type="InterPro" id="IPR009000">
    <property type="entry name" value="Transl_B-barrel_sf"/>
</dbReference>
<dbReference type="InterPro" id="IPR041095">
    <property type="entry name" value="EFG_II"/>
</dbReference>
<dbReference type="Gene3D" id="3.30.230.10">
    <property type="match status" value="1"/>
</dbReference>
<keyword evidence="2" id="KW-0648">Protein biosynthesis</keyword>
<dbReference type="SUPFAM" id="SSF54211">
    <property type="entry name" value="Ribosomal protein S5 domain 2-like"/>
    <property type="match status" value="1"/>
</dbReference>
<keyword evidence="3" id="KW-0342">GTP-binding</keyword>